<evidence type="ECO:0000313" key="4">
    <source>
        <dbReference type="EMBL" id="KKM15273.1"/>
    </source>
</evidence>
<gene>
    <name evidence="4" type="ORF">LCGC14_1697730</name>
</gene>
<protein>
    <recommendedName>
        <fullName evidence="3">Aminoacyl-transfer RNA synthetases class-II family profile domain-containing protein</fullName>
    </recommendedName>
</protein>
<proteinExistence type="inferred from homology"/>
<evidence type="ECO:0000256" key="1">
    <source>
        <dbReference type="ARBA" id="ARBA00004496"/>
    </source>
</evidence>
<dbReference type="PANTHER" id="PTHR43707:SF1">
    <property type="entry name" value="HISTIDINE--TRNA LIGASE, MITOCHONDRIAL-RELATED"/>
    <property type="match status" value="1"/>
</dbReference>
<comment type="subcellular location">
    <subcellularLocation>
        <location evidence="1">Cytoplasm</location>
    </subcellularLocation>
</comment>
<dbReference type="Gene3D" id="3.30.930.10">
    <property type="entry name" value="Bira Bifunctional Protein, Domain 2"/>
    <property type="match status" value="1"/>
</dbReference>
<dbReference type="InterPro" id="IPR004516">
    <property type="entry name" value="HisRS/HisZ"/>
</dbReference>
<dbReference type="InterPro" id="IPR041715">
    <property type="entry name" value="HisRS-like_core"/>
</dbReference>
<dbReference type="Pfam" id="PF13393">
    <property type="entry name" value="tRNA-synt_His"/>
    <property type="match status" value="1"/>
</dbReference>
<dbReference type="GO" id="GO:0004821">
    <property type="term" value="F:histidine-tRNA ligase activity"/>
    <property type="evidence" value="ECO:0007669"/>
    <property type="project" value="TreeGrafter"/>
</dbReference>
<dbReference type="SUPFAM" id="SSF55681">
    <property type="entry name" value="Class II aaRS and biotin synthetases"/>
    <property type="match status" value="1"/>
</dbReference>
<evidence type="ECO:0000259" key="3">
    <source>
        <dbReference type="PROSITE" id="PS50862"/>
    </source>
</evidence>
<feature type="domain" description="Aminoacyl-transfer RNA synthetases class-II family profile" evidence="3">
    <location>
        <begin position="33"/>
        <end position="339"/>
    </location>
</feature>
<organism evidence="4">
    <name type="scientific">marine sediment metagenome</name>
    <dbReference type="NCBI Taxonomy" id="412755"/>
    <lineage>
        <taxon>unclassified sequences</taxon>
        <taxon>metagenomes</taxon>
        <taxon>ecological metagenomes</taxon>
    </lineage>
</organism>
<dbReference type="InterPro" id="IPR004517">
    <property type="entry name" value="HisZ"/>
</dbReference>
<dbReference type="PANTHER" id="PTHR43707">
    <property type="entry name" value="HISTIDYL-TRNA SYNTHETASE"/>
    <property type="match status" value="1"/>
</dbReference>
<name>A0A0F9JZF0_9ZZZZ</name>
<keyword evidence="2" id="KW-0963">Cytoplasm</keyword>
<dbReference type="AlphaFoldDB" id="A0A0F9JZF0"/>
<dbReference type="GO" id="GO:0006427">
    <property type="term" value="P:histidyl-tRNA aminoacylation"/>
    <property type="evidence" value="ECO:0007669"/>
    <property type="project" value="TreeGrafter"/>
</dbReference>
<dbReference type="NCBIfam" id="TIGR00443">
    <property type="entry name" value="hisZ_biosyn_reg"/>
    <property type="match status" value="1"/>
</dbReference>
<dbReference type="InterPro" id="IPR006195">
    <property type="entry name" value="aa-tRNA-synth_II"/>
</dbReference>
<dbReference type="GO" id="GO:0000105">
    <property type="term" value="P:L-histidine biosynthetic process"/>
    <property type="evidence" value="ECO:0007669"/>
    <property type="project" value="InterPro"/>
</dbReference>
<reference evidence="4" key="1">
    <citation type="journal article" date="2015" name="Nature">
        <title>Complex archaea that bridge the gap between prokaryotes and eukaryotes.</title>
        <authorList>
            <person name="Spang A."/>
            <person name="Saw J.H."/>
            <person name="Jorgensen S.L."/>
            <person name="Zaremba-Niedzwiedzka K."/>
            <person name="Martijn J."/>
            <person name="Lind A.E."/>
            <person name="van Eijk R."/>
            <person name="Schleper C."/>
            <person name="Guy L."/>
            <person name="Ettema T.J."/>
        </authorList>
    </citation>
    <scope>NUCLEOTIDE SEQUENCE</scope>
</reference>
<accession>A0A0F9JZF0</accession>
<dbReference type="InterPro" id="IPR045864">
    <property type="entry name" value="aa-tRNA-synth_II/BPL/LPL"/>
</dbReference>
<sequence length="418" mass="46609">MSKKTESNENNLINPFLPSGVKDILPAEAKELKYIKRKLAKSYELWGYDEVYTPVFEYLDVSGLQTGERIKKEMFKFLDDNGDLLALRPDMTTSIARLVSQKLTEKPKPLRLYYQANVFRQQKPLQGQPREFWQSGIELIGGDTIASDGEIIMLLVDTLKSFNLKNFKIGLSNISFIKALLDDLGERGQRLKKYLAKGDFVAVDEILGRTKGKNAKNLKQLLSLRGPKALSAAKKMSFSKKAKNALDQLSKLAALLSKLGYDENVTYDFSLIPDFDYYTGVVFEAYAEGVGAPLASGGRYDNLLSKLGKPFKAAGFAIGLERLHLAMVNQGQSKIDRAPKVILQGRATKESFEMAATLRDNNIAVSMITDKPKDTLGFLKGTGAKWLVMVQGEIVKIVTTKEEKVVKLKDFKKRGLDA</sequence>
<dbReference type="PROSITE" id="PS50862">
    <property type="entry name" value="AA_TRNA_LIGASE_II"/>
    <property type="match status" value="1"/>
</dbReference>
<dbReference type="CDD" id="cd00773">
    <property type="entry name" value="HisRS-like_core"/>
    <property type="match status" value="1"/>
</dbReference>
<dbReference type="EMBL" id="LAZR01014945">
    <property type="protein sequence ID" value="KKM15273.1"/>
    <property type="molecule type" value="Genomic_DNA"/>
</dbReference>
<evidence type="ECO:0000256" key="2">
    <source>
        <dbReference type="ARBA" id="ARBA00022490"/>
    </source>
</evidence>
<dbReference type="GO" id="GO:0005737">
    <property type="term" value="C:cytoplasm"/>
    <property type="evidence" value="ECO:0007669"/>
    <property type="project" value="UniProtKB-SubCell"/>
</dbReference>
<dbReference type="HAMAP" id="MF_00125">
    <property type="entry name" value="HisZ"/>
    <property type="match status" value="1"/>
</dbReference>
<dbReference type="PIRSF" id="PIRSF001549">
    <property type="entry name" value="His-tRNA_synth"/>
    <property type="match status" value="1"/>
</dbReference>
<comment type="caution">
    <text evidence="4">The sequence shown here is derived from an EMBL/GenBank/DDBJ whole genome shotgun (WGS) entry which is preliminary data.</text>
</comment>